<proteinExistence type="inferred from homology"/>
<comment type="caution">
    <text evidence="4">The sequence shown here is derived from an EMBL/GenBank/DDBJ whole genome shotgun (WGS) entry which is preliminary data.</text>
</comment>
<name>A0A0J9XAD9_GEOCN</name>
<dbReference type="Pfam" id="PF01557">
    <property type="entry name" value="FAA_hydrolase"/>
    <property type="match status" value="1"/>
</dbReference>
<dbReference type="Gene3D" id="3.90.850.10">
    <property type="entry name" value="Fumarylacetoacetase-like, C-terminal domain"/>
    <property type="match status" value="1"/>
</dbReference>
<dbReference type="AlphaFoldDB" id="A0A0J9XAD9"/>
<evidence type="ECO:0000313" key="4">
    <source>
        <dbReference type="EMBL" id="CDO54140.1"/>
    </source>
</evidence>
<dbReference type="PANTHER" id="PTHR11820">
    <property type="entry name" value="ACYLPYRUVASE"/>
    <property type="match status" value="1"/>
</dbReference>
<accession>A0A0J9XAD9</accession>
<feature type="domain" description="Fumarylacetoacetase-like C-terminal" evidence="3">
    <location>
        <begin position="10"/>
        <end position="211"/>
    </location>
</feature>
<evidence type="ECO:0000256" key="2">
    <source>
        <dbReference type="ARBA" id="ARBA00022723"/>
    </source>
</evidence>
<dbReference type="FunFam" id="3.90.850.10:FF:000003">
    <property type="entry name" value="Fumarylacetoacetate hydrolase domain-containing 1"/>
    <property type="match status" value="1"/>
</dbReference>
<dbReference type="STRING" id="1173061.A0A0J9XAD9"/>
<gene>
    <name evidence="4" type="ORF">BN980_GECA06s05224g</name>
</gene>
<evidence type="ECO:0000313" key="5">
    <source>
        <dbReference type="Proteomes" id="UP000242525"/>
    </source>
</evidence>
<protein>
    <recommendedName>
        <fullName evidence="3">Fumarylacetoacetase-like C-terminal domain-containing protein</fullName>
    </recommendedName>
</protein>
<dbReference type="InterPro" id="IPR036663">
    <property type="entry name" value="Fumarylacetoacetase_C_sf"/>
</dbReference>
<evidence type="ECO:0000259" key="3">
    <source>
        <dbReference type="Pfam" id="PF01557"/>
    </source>
</evidence>
<dbReference type="Proteomes" id="UP000242525">
    <property type="component" value="Unassembled WGS sequence"/>
</dbReference>
<reference evidence="4" key="1">
    <citation type="submission" date="2014-03" db="EMBL/GenBank/DDBJ databases">
        <authorList>
            <person name="Casaregola S."/>
        </authorList>
    </citation>
    <scope>NUCLEOTIDE SEQUENCE [LARGE SCALE GENOMIC DNA]</scope>
    <source>
        <strain evidence="4">CLIB 918</strain>
    </source>
</reference>
<dbReference type="PANTHER" id="PTHR11820:SF7">
    <property type="entry name" value="ACYLPYRUVASE FAHD1, MITOCHONDRIAL"/>
    <property type="match status" value="1"/>
</dbReference>
<dbReference type="GO" id="GO:0019752">
    <property type="term" value="P:carboxylic acid metabolic process"/>
    <property type="evidence" value="ECO:0007669"/>
    <property type="project" value="UniProtKB-ARBA"/>
</dbReference>
<dbReference type="SUPFAM" id="SSF56529">
    <property type="entry name" value="FAH"/>
    <property type="match status" value="1"/>
</dbReference>
<evidence type="ECO:0000256" key="1">
    <source>
        <dbReference type="ARBA" id="ARBA00010211"/>
    </source>
</evidence>
<organism evidence="4 5">
    <name type="scientific">Geotrichum candidum</name>
    <name type="common">Oospora lactis</name>
    <name type="synonym">Dipodascus geotrichum</name>
    <dbReference type="NCBI Taxonomy" id="1173061"/>
    <lineage>
        <taxon>Eukaryota</taxon>
        <taxon>Fungi</taxon>
        <taxon>Dikarya</taxon>
        <taxon>Ascomycota</taxon>
        <taxon>Saccharomycotina</taxon>
        <taxon>Dipodascomycetes</taxon>
        <taxon>Dipodascales</taxon>
        <taxon>Dipodascaceae</taxon>
        <taxon>Geotrichum</taxon>
    </lineage>
</organism>
<dbReference type="EMBL" id="CCBN010000006">
    <property type="protein sequence ID" value="CDO54140.1"/>
    <property type="molecule type" value="Genomic_DNA"/>
</dbReference>
<dbReference type="InterPro" id="IPR011234">
    <property type="entry name" value="Fumarylacetoacetase-like_C"/>
</dbReference>
<dbReference type="OrthoDB" id="74910at2759"/>
<dbReference type="GO" id="GO:0005739">
    <property type="term" value="C:mitochondrion"/>
    <property type="evidence" value="ECO:0007669"/>
    <property type="project" value="TreeGrafter"/>
</dbReference>
<dbReference type="GO" id="GO:0046872">
    <property type="term" value="F:metal ion binding"/>
    <property type="evidence" value="ECO:0007669"/>
    <property type="project" value="UniProtKB-KW"/>
</dbReference>
<sequence length="239" mass="25993">MANYIKNIGKVVCIGRNYVDHIKELNNMAPAQPFFFLKPTSSIVQPQDSDAKILIPKGTDVHYEVELALIMGKTYKNVSLTSDPKADLAKAIDAIDSYALAIDLTARNVQAEAKKKGLPWSIAKGFDTFLPLSNQTISKDIIKDPHKVFLQLDVNGKTHQADSTELMIFQIPRILSTISSIMTLQPGDIVLTGTPKGVGPIVPGDKVKATLSYDGAVIPEATIELDVAQKDGPYVFAQT</sequence>
<dbReference type="GO" id="GO:0018773">
    <property type="term" value="F:acetylpyruvate hydrolase activity"/>
    <property type="evidence" value="ECO:0007669"/>
    <property type="project" value="TreeGrafter"/>
</dbReference>
<comment type="similarity">
    <text evidence="1">Belongs to the FAH family.</text>
</comment>
<keyword evidence="5" id="KW-1185">Reference proteome</keyword>
<keyword evidence="2" id="KW-0479">Metal-binding</keyword>